<gene>
    <name evidence="1" type="ORF">DID88_007403</name>
</gene>
<reference evidence="1 2" key="1">
    <citation type="submission" date="2018-06" db="EMBL/GenBank/DDBJ databases">
        <title>Genome Sequence of the Brown Rot Fungal Pathogen Monilinia fructigena.</title>
        <authorList>
            <person name="Landi L."/>
            <person name="De Miccolis Angelini R.M."/>
            <person name="Pollastro S."/>
            <person name="Abate D."/>
            <person name="Faretra F."/>
            <person name="Romanazzi G."/>
        </authorList>
    </citation>
    <scope>NUCLEOTIDE SEQUENCE [LARGE SCALE GENOMIC DNA]</scope>
    <source>
        <strain evidence="1 2">Mfrg269</strain>
    </source>
</reference>
<dbReference type="OrthoDB" id="2830640at2759"/>
<evidence type="ECO:0000313" key="1">
    <source>
        <dbReference type="EMBL" id="RAL68697.1"/>
    </source>
</evidence>
<dbReference type="AlphaFoldDB" id="A0A395J887"/>
<sequence length="67" mass="8123">MDDYMFTTNVARCRNVHENTSYLEMVSYSDPSFNSIEEHPLTPDEFENFLNRRGAFAPQYYQREWFN</sequence>
<dbReference type="Proteomes" id="UP000249056">
    <property type="component" value="Unassembled WGS sequence"/>
</dbReference>
<organism evidence="1 2">
    <name type="scientific">Monilinia fructigena</name>
    <dbReference type="NCBI Taxonomy" id="38457"/>
    <lineage>
        <taxon>Eukaryota</taxon>
        <taxon>Fungi</taxon>
        <taxon>Dikarya</taxon>
        <taxon>Ascomycota</taxon>
        <taxon>Pezizomycotina</taxon>
        <taxon>Leotiomycetes</taxon>
        <taxon>Helotiales</taxon>
        <taxon>Sclerotiniaceae</taxon>
        <taxon>Monilinia</taxon>
    </lineage>
</organism>
<dbReference type="EMBL" id="QKRW01000001">
    <property type="protein sequence ID" value="RAL68697.1"/>
    <property type="molecule type" value="Genomic_DNA"/>
</dbReference>
<keyword evidence="2" id="KW-1185">Reference proteome</keyword>
<proteinExistence type="predicted"/>
<evidence type="ECO:0000313" key="2">
    <source>
        <dbReference type="Proteomes" id="UP000249056"/>
    </source>
</evidence>
<accession>A0A395J887</accession>
<protein>
    <submittedName>
        <fullName evidence="1">Uncharacterized protein</fullName>
    </submittedName>
</protein>
<comment type="caution">
    <text evidence="1">The sequence shown here is derived from an EMBL/GenBank/DDBJ whole genome shotgun (WGS) entry which is preliminary data.</text>
</comment>
<name>A0A395J887_9HELO</name>